<feature type="compositionally biased region" description="Polar residues" evidence="1">
    <location>
        <begin position="175"/>
        <end position="184"/>
    </location>
</feature>
<keyword evidence="3" id="KW-1185">Reference proteome</keyword>
<name>A0A4C1TC85_EUMVA</name>
<proteinExistence type="predicted"/>
<feature type="compositionally biased region" description="Low complexity" evidence="1">
    <location>
        <begin position="116"/>
        <end position="129"/>
    </location>
</feature>
<evidence type="ECO:0000313" key="3">
    <source>
        <dbReference type="Proteomes" id="UP000299102"/>
    </source>
</evidence>
<dbReference type="Proteomes" id="UP000299102">
    <property type="component" value="Unassembled WGS sequence"/>
</dbReference>
<feature type="region of interest" description="Disordered" evidence="1">
    <location>
        <begin position="175"/>
        <end position="195"/>
    </location>
</feature>
<reference evidence="2 3" key="1">
    <citation type="journal article" date="2019" name="Commun. Biol.">
        <title>The bagworm genome reveals a unique fibroin gene that provides high tensile strength.</title>
        <authorList>
            <person name="Kono N."/>
            <person name="Nakamura H."/>
            <person name="Ohtoshi R."/>
            <person name="Tomita M."/>
            <person name="Numata K."/>
            <person name="Arakawa K."/>
        </authorList>
    </citation>
    <scope>NUCLEOTIDE SEQUENCE [LARGE SCALE GENOMIC DNA]</scope>
</reference>
<dbReference type="OrthoDB" id="8068148at2759"/>
<feature type="compositionally biased region" description="Low complexity" evidence="1">
    <location>
        <begin position="8"/>
        <end position="38"/>
    </location>
</feature>
<gene>
    <name evidence="2" type="ORF">EVAR_72658_1</name>
</gene>
<dbReference type="AlphaFoldDB" id="A0A4C1TC85"/>
<accession>A0A4C1TC85</accession>
<organism evidence="2 3">
    <name type="scientific">Eumeta variegata</name>
    <name type="common">Bagworm moth</name>
    <name type="synonym">Eumeta japonica</name>
    <dbReference type="NCBI Taxonomy" id="151549"/>
    <lineage>
        <taxon>Eukaryota</taxon>
        <taxon>Metazoa</taxon>
        <taxon>Ecdysozoa</taxon>
        <taxon>Arthropoda</taxon>
        <taxon>Hexapoda</taxon>
        <taxon>Insecta</taxon>
        <taxon>Pterygota</taxon>
        <taxon>Neoptera</taxon>
        <taxon>Endopterygota</taxon>
        <taxon>Lepidoptera</taxon>
        <taxon>Glossata</taxon>
        <taxon>Ditrysia</taxon>
        <taxon>Tineoidea</taxon>
        <taxon>Psychidae</taxon>
        <taxon>Oiketicinae</taxon>
        <taxon>Eumeta</taxon>
    </lineage>
</organism>
<feature type="compositionally biased region" description="Low complexity" evidence="1">
    <location>
        <begin position="87"/>
        <end position="104"/>
    </location>
</feature>
<feature type="non-terminal residue" evidence="2">
    <location>
        <position position="195"/>
    </location>
</feature>
<comment type="caution">
    <text evidence="2">The sequence shown here is derived from an EMBL/GenBank/DDBJ whole genome shotgun (WGS) entry which is preliminary data.</text>
</comment>
<evidence type="ECO:0000313" key="2">
    <source>
        <dbReference type="EMBL" id="GBP12082.1"/>
    </source>
</evidence>
<protein>
    <submittedName>
        <fullName evidence="2">Uncharacterized protein</fullName>
    </submittedName>
</protein>
<evidence type="ECO:0000256" key="1">
    <source>
        <dbReference type="SAM" id="MobiDB-lite"/>
    </source>
</evidence>
<feature type="compositionally biased region" description="Pro residues" evidence="1">
    <location>
        <begin position="186"/>
        <end position="195"/>
    </location>
</feature>
<dbReference type="EMBL" id="BGZK01009377">
    <property type="protein sequence ID" value="GBP12082.1"/>
    <property type="molecule type" value="Genomic_DNA"/>
</dbReference>
<sequence>MELQTRRLSLQNSNPSAASSSSSATSTTPTNLTSSSTPPHQLIPAQKLQQQLHHHQHHPPTPVAGHLQRVPSHHGIVHGPQPYLRQSPSPSHAHCNNSSCNNSRSPEEFSGSNEITSSTSPLPQSQQQAQTIIATVNHHNKLLPNCNIYGTGSNNNGSSGQQHNDLTGRIRISKNLINQNNIMRTPTPPPYPHQQ</sequence>
<feature type="region of interest" description="Disordered" evidence="1">
    <location>
        <begin position="1"/>
        <end position="129"/>
    </location>
</feature>